<evidence type="ECO:0000259" key="2">
    <source>
        <dbReference type="Pfam" id="PF00437"/>
    </source>
</evidence>
<dbReference type="GO" id="GO:0016887">
    <property type="term" value="F:ATP hydrolysis activity"/>
    <property type="evidence" value="ECO:0007669"/>
    <property type="project" value="InterPro"/>
</dbReference>
<feature type="domain" description="Bacterial type II secretion system protein E" evidence="2">
    <location>
        <begin position="58"/>
        <end position="310"/>
    </location>
</feature>
<dbReference type="CDD" id="cd01130">
    <property type="entry name" value="VirB11-like_ATPase"/>
    <property type="match status" value="1"/>
</dbReference>
<sequence>MNNPVTTLTRLARNRALGERTGIQPAIMRVIDEHVESQGSAVEDEEQIRINLEQSLSGFAFLQPFLDDESIEEIWINRPGEIHFAIDGKHASTLIQFDQDELKTQVERLIRQSGRRLDRSSPFIDAQLTNGYRLHAVIPDITREHLSLNIRKFTKQLLNLNDLIRLQVLSEAEAKYLIDSLNRGENLLISGATQAGKTTLLSALISALSPNERIISVEDTFELRCQLPDWVAMQTRPASTEGRHEVDLRRLVRETLRMRPTRLVVGEVRGAEALDMLIAMNAGVPGLCTIHANSADEALKKLQTLPLLAGGNISAEFLESLIRGSVNLFVHCFRASNGVRRVASIKRISDARDLQLVDVQL</sequence>
<protein>
    <submittedName>
        <fullName evidence="3">Unannotated protein</fullName>
    </submittedName>
</protein>
<dbReference type="InterPro" id="IPR001482">
    <property type="entry name" value="T2SS/T4SS_dom"/>
</dbReference>
<dbReference type="EMBL" id="CAEZUR010000074">
    <property type="protein sequence ID" value="CAB4612305.1"/>
    <property type="molecule type" value="Genomic_DNA"/>
</dbReference>
<dbReference type="InterPro" id="IPR050921">
    <property type="entry name" value="T4SS_GSP_E_ATPase"/>
</dbReference>
<gene>
    <name evidence="3" type="ORF">UFOPK1843_00916</name>
</gene>
<name>A0A6J6HLU6_9ZZZZ</name>
<dbReference type="PANTHER" id="PTHR30486:SF6">
    <property type="entry name" value="TYPE IV PILUS RETRACTATION ATPASE PILT"/>
    <property type="match status" value="1"/>
</dbReference>
<reference evidence="3" key="1">
    <citation type="submission" date="2020-05" db="EMBL/GenBank/DDBJ databases">
        <authorList>
            <person name="Chiriac C."/>
            <person name="Salcher M."/>
            <person name="Ghai R."/>
            <person name="Kavagutti S V."/>
        </authorList>
    </citation>
    <scope>NUCLEOTIDE SEQUENCE</scope>
</reference>
<organism evidence="3">
    <name type="scientific">freshwater metagenome</name>
    <dbReference type="NCBI Taxonomy" id="449393"/>
    <lineage>
        <taxon>unclassified sequences</taxon>
        <taxon>metagenomes</taxon>
        <taxon>ecological metagenomes</taxon>
    </lineage>
</organism>
<comment type="similarity">
    <text evidence="1">Belongs to the GSP E family.</text>
</comment>
<dbReference type="Gene3D" id="3.30.450.380">
    <property type="match status" value="1"/>
</dbReference>
<dbReference type="SUPFAM" id="SSF52540">
    <property type="entry name" value="P-loop containing nucleoside triphosphate hydrolases"/>
    <property type="match status" value="1"/>
</dbReference>
<evidence type="ECO:0000256" key="1">
    <source>
        <dbReference type="ARBA" id="ARBA00006611"/>
    </source>
</evidence>
<proteinExistence type="inferred from homology"/>
<dbReference type="Gene3D" id="3.40.50.300">
    <property type="entry name" value="P-loop containing nucleotide triphosphate hydrolases"/>
    <property type="match status" value="1"/>
</dbReference>
<evidence type="ECO:0000313" key="3">
    <source>
        <dbReference type="EMBL" id="CAB4612305.1"/>
    </source>
</evidence>
<dbReference type="Pfam" id="PF00437">
    <property type="entry name" value="T2SSE"/>
    <property type="match status" value="1"/>
</dbReference>
<accession>A0A6J6HLU6</accession>
<dbReference type="PANTHER" id="PTHR30486">
    <property type="entry name" value="TWITCHING MOTILITY PROTEIN PILT"/>
    <property type="match status" value="1"/>
</dbReference>
<dbReference type="InterPro" id="IPR027417">
    <property type="entry name" value="P-loop_NTPase"/>
</dbReference>
<dbReference type="AlphaFoldDB" id="A0A6J6HLU6"/>